<keyword evidence="1" id="KW-0853">WD repeat</keyword>
<proteinExistence type="predicted"/>
<dbReference type="OrthoDB" id="3142434at2759"/>
<name>A0A5B0QK92_PUCGR</name>
<evidence type="ECO:0000256" key="1">
    <source>
        <dbReference type="ARBA" id="ARBA00022574"/>
    </source>
</evidence>
<dbReference type="PANTHER" id="PTHR19858:SF0">
    <property type="entry name" value="PERIODIC TRYPTOPHAN PROTEIN 2 HOMOLOG"/>
    <property type="match status" value="1"/>
</dbReference>
<dbReference type="InterPro" id="IPR007148">
    <property type="entry name" value="SSU_processome_Utp12"/>
</dbReference>
<evidence type="ECO:0000313" key="5">
    <source>
        <dbReference type="Proteomes" id="UP000324748"/>
    </source>
</evidence>
<evidence type="ECO:0000313" key="4">
    <source>
        <dbReference type="EMBL" id="KAA1113375.1"/>
    </source>
</evidence>
<dbReference type="GO" id="GO:0000462">
    <property type="term" value="P:maturation of SSU-rRNA from tricistronic rRNA transcript (SSU-rRNA, 5.8S rRNA, LSU-rRNA)"/>
    <property type="evidence" value="ECO:0007669"/>
    <property type="project" value="TreeGrafter"/>
</dbReference>
<gene>
    <name evidence="4" type="ORF">PGT21_029767</name>
</gene>
<dbReference type="InterPro" id="IPR027145">
    <property type="entry name" value="PWP2"/>
</dbReference>
<dbReference type="GO" id="GO:0000028">
    <property type="term" value="P:ribosomal small subunit assembly"/>
    <property type="evidence" value="ECO:0007669"/>
    <property type="project" value="TreeGrafter"/>
</dbReference>
<comment type="caution">
    <text evidence="4">The sequence shown here is derived from an EMBL/GenBank/DDBJ whole genome shotgun (WGS) entry which is preliminary data.</text>
</comment>
<dbReference type="EMBL" id="VSWC01000015">
    <property type="protein sequence ID" value="KAA1113375.1"/>
    <property type="molecule type" value="Genomic_DNA"/>
</dbReference>
<evidence type="ECO:0000256" key="2">
    <source>
        <dbReference type="ARBA" id="ARBA00022737"/>
    </source>
</evidence>
<dbReference type="GO" id="GO:0032040">
    <property type="term" value="C:small-subunit processome"/>
    <property type="evidence" value="ECO:0007669"/>
    <property type="project" value="TreeGrafter"/>
</dbReference>
<sequence>MAFRLNERYVIKSVYQLIPFKEIKIIAAQLPPTYVSRLLEFISKAMIDGTSNLFQFNLTWINFTLTSHGQYLKNHSNIVAPVMRSVQKALIDSHSSVSKL</sequence>
<keyword evidence="5" id="KW-1185">Reference proteome</keyword>
<accession>A0A5B0QK92</accession>
<dbReference type="GO" id="GO:0034388">
    <property type="term" value="C:Pwp2p-containing subcomplex of 90S preribosome"/>
    <property type="evidence" value="ECO:0007669"/>
    <property type="project" value="TreeGrafter"/>
</dbReference>
<organism evidence="4 5">
    <name type="scientific">Puccinia graminis f. sp. tritici</name>
    <dbReference type="NCBI Taxonomy" id="56615"/>
    <lineage>
        <taxon>Eukaryota</taxon>
        <taxon>Fungi</taxon>
        <taxon>Dikarya</taxon>
        <taxon>Basidiomycota</taxon>
        <taxon>Pucciniomycotina</taxon>
        <taxon>Pucciniomycetes</taxon>
        <taxon>Pucciniales</taxon>
        <taxon>Pucciniaceae</taxon>
        <taxon>Puccinia</taxon>
    </lineage>
</organism>
<protein>
    <recommendedName>
        <fullName evidence="3">Small-subunit processome Utp12 domain-containing protein</fullName>
    </recommendedName>
</protein>
<dbReference type="Proteomes" id="UP000324748">
    <property type="component" value="Unassembled WGS sequence"/>
</dbReference>
<dbReference type="AlphaFoldDB" id="A0A5B0QK92"/>
<keyword evidence="2" id="KW-0677">Repeat</keyword>
<evidence type="ECO:0000259" key="3">
    <source>
        <dbReference type="Pfam" id="PF04003"/>
    </source>
</evidence>
<feature type="domain" description="Small-subunit processome Utp12" evidence="3">
    <location>
        <begin position="6"/>
        <end position="100"/>
    </location>
</feature>
<dbReference type="Pfam" id="PF04003">
    <property type="entry name" value="Utp12"/>
    <property type="match status" value="1"/>
</dbReference>
<reference evidence="4 5" key="1">
    <citation type="submission" date="2019-05" db="EMBL/GenBank/DDBJ databases">
        <title>Emergence of the Ug99 lineage of the wheat stem rust pathogen through somatic hybridization.</title>
        <authorList>
            <person name="Li F."/>
            <person name="Upadhyaya N.M."/>
            <person name="Sperschneider J."/>
            <person name="Matny O."/>
            <person name="Nguyen-Phuc H."/>
            <person name="Mago R."/>
            <person name="Raley C."/>
            <person name="Miller M.E."/>
            <person name="Silverstein K.A.T."/>
            <person name="Henningsen E."/>
            <person name="Hirsch C.D."/>
            <person name="Visser B."/>
            <person name="Pretorius Z.A."/>
            <person name="Steffenson B.J."/>
            <person name="Schwessinger B."/>
            <person name="Dodds P.N."/>
            <person name="Figueroa M."/>
        </authorList>
    </citation>
    <scope>NUCLEOTIDE SEQUENCE [LARGE SCALE GENOMIC DNA]</scope>
    <source>
        <strain evidence="4">21-0</strain>
    </source>
</reference>
<dbReference type="PANTHER" id="PTHR19858">
    <property type="entry name" value="WD40 REPEAT PROTEIN"/>
    <property type="match status" value="1"/>
</dbReference>